<dbReference type="PANTHER" id="PTHR47870">
    <property type="entry name" value="CYTOCHROME C-TYPE BIOGENESIS PROTEIN CCMH"/>
    <property type="match status" value="1"/>
</dbReference>
<keyword evidence="6 9" id="KW-0408">Iron</keyword>
<dbReference type="Gene3D" id="1.10.8.640">
    <property type="entry name" value="Cytochrome C biogenesis protein"/>
    <property type="match status" value="1"/>
</dbReference>
<keyword evidence="5" id="KW-0201">Cytochrome c-type biogenesis</keyword>
<feature type="transmembrane region" description="Helical" evidence="9">
    <location>
        <begin position="101"/>
        <end position="124"/>
    </location>
</feature>
<dbReference type="InterPro" id="IPR051263">
    <property type="entry name" value="C-type_cytochrome_biogenesis"/>
</dbReference>
<evidence type="ECO:0000256" key="6">
    <source>
        <dbReference type="ARBA" id="ARBA00023004"/>
    </source>
</evidence>
<dbReference type="FunFam" id="1.10.8.640:FF:000001">
    <property type="entry name" value="Cytochrome c-type biogenesis protein"/>
    <property type="match status" value="1"/>
</dbReference>
<comment type="similarity">
    <text evidence="1 9">Belongs to the CcmH/CycL/Ccl2/NrfF family.</text>
</comment>
<protein>
    <recommendedName>
        <fullName evidence="9">Cytochrome c-type biogenesis protein</fullName>
    </recommendedName>
</protein>
<keyword evidence="11" id="KW-0456">Lyase</keyword>
<organism evidence="11 12">
    <name type="scientific">Methylorubrum populi</name>
    <dbReference type="NCBI Taxonomy" id="223967"/>
    <lineage>
        <taxon>Bacteria</taxon>
        <taxon>Pseudomonadati</taxon>
        <taxon>Pseudomonadota</taxon>
        <taxon>Alphaproteobacteria</taxon>
        <taxon>Hyphomicrobiales</taxon>
        <taxon>Methylobacteriaceae</taxon>
        <taxon>Methylorubrum</taxon>
    </lineage>
</organism>
<reference evidence="11 12" key="1">
    <citation type="submission" date="2019-10" db="EMBL/GenBank/DDBJ databases">
        <title>Draft Genome Sequence of the Caffeine Degrading Methylotroph Methylorubrum populi PINKEL.</title>
        <authorList>
            <person name="Dawson S.C."/>
            <person name="Zhang X."/>
            <person name="Wright M.E."/>
            <person name="Sharma G."/>
            <person name="Langner J.T."/>
            <person name="Ditty J.L."/>
            <person name="Subuyuj G.A."/>
        </authorList>
    </citation>
    <scope>NUCLEOTIDE SEQUENCE [LARGE SCALE GENOMIC DNA]</scope>
    <source>
        <strain evidence="11 12">Pinkel</strain>
    </source>
</reference>
<dbReference type="Proteomes" id="UP000469949">
    <property type="component" value="Unassembled WGS sequence"/>
</dbReference>
<evidence type="ECO:0000313" key="12">
    <source>
        <dbReference type="Proteomes" id="UP000469949"/>
    </source>
</evidence>
<keyword evidence="9" id="KW-0812">Transmembrane</keyword>
<keyword evidence="2 9" id="KW-0349">Heme</keyword>
<accession>A0A833J8W8</accession>
<sequence>MTRLRSILAALTLSLAALPALAVQPDEVLKDPAMEARARAISEGLRCLVCQNQSIDDSDAPLAKDLRVLVRERLKEGDSNGQVVDYVVARYGEFVLLRPVFGWHTLLLWLSPLLAVGLGAFGIWRLSRRRAPVRAEGLSAAEQAEVEALLKRP</sequence>
<keyword evidence="4 9" id="KW-0732">Signal</keyword>
<comment type="caution">
    <text evidence="11">The sequence shown here is derived from an EMBL/GenBank/DDBJ whole genome shotgun (WGS) entry which is preliminary data.</text>
</comment>
<dbReference type="InterPro" id="IPR038297">
    <property type="entry name" value="CcmH/CycL/NrfF/Ccl2_sf"/>
</dbReference>
<evidence type="ECO:0000256" key="4">
    <source>
        <dbReference type="ARBA" id="ARBA00022729"/>
    </source>
</evidence>
<dbReference type="PANTHER" id="PTHR47870:SF1">
    <property type="entry name" value="CYTOCHROME C-TYPE BIOGENESIS PROTEIN CCMH"/>
    <property type="match status" value="1"/>
</dbReference>
<evidence type="ECO:0000259" key="10">
    <source>
        <dbReference type="Pfam" id="PF03918"/>
    </source>
</evidence>
<evidence type="ECO:0000256" key="3">
    <source>
        <dbReference type="ARBA" id="ARBA00022723"/>
    </source>
</evidence>
<dbReference type="EMBL" id="WEKV01000008">
    <property type="protein sequence ID" value="KAB7785787.1"/>
    <property type="molecule type" value="Genomic_DNA"/>
</dbReference>
<evidence type="ECO:0000256" key="7">
    <source>
        <dbReference type="ARBA" id="ARBA00037230"/>
    </source>
</evidence>
<dbReference type="GO" id="GO:0046872">
    <property type="term" value="F:metal ion binding"/>
    <property type="evidence" value="ECO:0007669"/>
    <property type="project" value="UniProtKB-KW"/>
</dbReference>
<dbReference type="GO" id="GO:0016829">
    <property type="term" value="F:lyase activity"/>
    <property type="evidence" value="ECO:0007669"/>
    <property type="project" value="UniProtKB-KW"/>
</dbReference>
<dbReference type="InterPro" id="IPR005616">
    <property type="entry name" value="CcmH/CycL/Ccl2/NrfF_N"/>
</dbReference>
<gene>
    <name evidence="11" type="ORF">F8B43_1188</name>
</gene>
<keyword evidence="9" id="KW-0472">Membrane</keyword>
<keyword evidence="9" id="KW-1133">Transmembrane helix</keyword>
<dbReference type="RefSeq" id="WP_152276324.1">
    <property type="nucleotide sequence ID" value="NZ_JAQYXN010000001.1"/>
</dbReference>
<keyword evidence="3 9" id="KW-0479">Metal-binding</keyword>
<comment type="subcellular location">
    <subcellularLocation>
        <location evidence="8">Membrane</location>
        <topology evidence="8">Single-pass membrane protein</topology>
        <orientation evidence="8">Periplasmic side</orientation>
    </subcellularLocation>
</comment>
<evidence type="ECO:0000256" key="2">
    <source>
        <dbReference type="ARBA" id="ARBA00022617"/>
    </source>
</evidence>
<dbReference type="CDD" id="cd16378">
    <property type="entry name" value="CcmH_N"/>
    <property type="match status" value="1"/>
</dbReference>
<evidence type="ECO:0000256" key="1">
    <source>
        <dbReference type="ARBA" id="ARBA00010342"/>
    </source>
</evidence>
<feature type="chain" id="PRO_5033097875" description="Cytochrome c-type biogenesis protein" evidence="9">
    <location>
        <begin position="23"/>
        <end position="153"/>
    </location>
</feature>
<comment type="function">
    <text evidence="7">Required for the biogenesis of c-type cytochromes. Possible subunit of a heme lyase.</text>
</comment>
<evidence type="ECO:0000256" key="5">
    <source>
        <dbReference type="ARBA" id="ARBA00022748"/>
    </source>
</evidence>
<proteinExistence type="inferred from homology"/>
<evidence type="ECO:0000313" key="11">
    <source>
        <dbReference type="EMBL" id="KAB7785787.1"/>
    </source>
</evidence>
<feature type="signal peptide" evidence="9">
    <location>
        <begin position="1"/>
        <end position="22"/>
    </location>
</feature>
<dbReference type="AlphaFoldDB" id="A0A833J8W8"/>
<dbReference type="Pfam" id="PF03918">
    <property type="entry name" value="CcmH"/>
    <property type="match status" value="1"/>
</dbReference>
<feature type="domain" description="CcmH/CycL/Ccl2/NrfF N-terminal" evidence="10">
    <location>
        <begin position="11"/>
        <end position="150"/>
    </location>
</feature>
<dbReference type="GO" id="GO:0005886">
    <property type="term" value="C:plasma membrane"/>
    <property type="evidence" value="ECO:0007669"/>
    <property type="project" value="TreeGrafter"/>
</dbReference>
<name>A0A833J8W8_9HYPH</name>
<evidence type="ECO:0000256" key="9">
    <source>
        <dbReference type="RuleBase" id="RU364112"/>
    </source>
</evidence>
<evidence type="ECO:0000256" key="8">
    <source>
        <dbReference type="ARBA" id="ARBA00060491"/>
    </source>
</evidence>
<dbReference type="GO" id="GO:0017004">
    <property type="term" value="P:cytochrome complex assembly"/>
    <property type="evidence" value="ECO:0007669"/>
    <property type="project" value="UniProtKB-KW"/>
</dbReference>